<dbReference type="AlphaFoldDB" id="A0A918VZR5"/>
<keyword evidence="1" id="KW-0472">Membrane</keyword>
<keyword evidence="1" id="KW-0812">Transmembrane</keyword>
<gene>
    <name evidence="2" type="ORF">GCM10007103_30700</name>
</gene>
<reference evidence="2" key="1">
    <citation type="journal article" date="2014" name="Int. J. Syst. Evol. Microbiol.">
        <title>Complete genome sequence of Corynebacterium casei LMG S-19264T (=DSM 44701T), isolated from a smear-ripened cheese.</title>
        <authorList>
            <consortium name="US DOE Joint Genome Institute (JGI-PGF)"/>
            <person name="Walter F."/>
            <person name="Albersmeier A."/>
            <person name="Kalinowski J."/>
            <person name="Ruckert C."/>
        </authorList>
    </citation>
    <scope>NUCLEOTIDE SEQUENCE</scope>
    <source>
        <strain evidence="2">KCTC 12719</strain>
    </source>
</reference>
<keyword evidence="3" id="KW-1185">Reference proteome</keyword>
<name>A0A918VZR5_9FLAO</name>
<evidence type="ECO:0000313" key="3">
    <source>
        <dbReference type="Proteomes" id="UP000610456"/>
    </source>
</evidence>
<sequence length="80" mass="9233">MFRTAGLFLTIGITFLSPNIYLYLLEKVLGKKYAIPGGLSIISIIMILTGFSILIYLYIKFLKLSFLKFELNEKQFNDLF</sequence>
<dbReference type="Proteomes" id="UP000610456">
    <property type="component" value="Unassembled WGS sequence"/>
</dbReference>
<organism evidence="2 3">
    <name type="scientific">Salinimicrobium marinum</name>
    <dbReference type="NCBI Taxonomy" id="680283"/>
    <lineage>
        <taxon>Bacteria</taxon>
        <taxon>Pseudomonadati</taxon>
        <taxon>Bacteroidota</taxon>
        <taxon>Flavobacteriia</taxon>
        <taxon>Flavobacteriales</taxon>
        <taxon>Flavobacteriaceae</taxon>
        <taxon>Salinimicrobium</taxon>
    </lineage>
</organism>
<feature type="transmembrane region" description="Helical" evidence="1">
    <location>
        <begin position="6"/>
        <end position="25"/>
    </location>
</feature>
<comment type="caution">
    <text evidence="2">The sequence shown here is derived from an EMBL/GenBank/DDBJ whole genome shotgun (WGS) entry which is preliminary data.</text>
</comment>
<keyword evidence="1" id="KW-1133">Transmembrane helix</keyword>
<evidence type="ECO:0000313" key="2">
    <source>
        <dbReference type="EMBL" id="GHA47609.1"/>
    </source>
</evidence>
<dbReference type="EMBL" id="BMXB01000017">
    <property type="protein sequence ID" value="GHA47609.1"/>
    <property type="molecule type" value="Genomic_DNA"/>
</dbReference>
<proteinExistence type="predicted"/>
<accession>A0A918VZR5</accession>
<evidence type="ECO:0000256" key="1">
    <source>
        <dbReference type="SAM" id="Phobius"/>
    </source>
</evidence>
<reference evidence="2" key="2">
    <citation type="submission" date="2020-09" db="EMBL/GenBank/DDBJ databases">
        <authorList>
            <person name="Sun Q."/>
            <person name="Kim S."/>
        </authorList>
    </citation>
    <scope>NUCLEOTIDE SEQUENCE</scope>
    <source>
        <strain evidence="2">KCTC 12719</strain>
    </source>
</reference>
<protein>
    <submittedName>
        <fullName evidence="2">Uncharacterized protein</fullName>
    </submittedName>
</protein>
<feature type="transmembrane region" description="Helical" evidence="1">
    <location>
        <begin position="37"/>
        <end position="59"/>
    </location>
</feature>